<dbReference type="InterPro" id="IPR028994">
    <property type="entry name" value="Integrin_alpha_N"/>
</dbReference>
<gene>
    <name evidence="3" type="ORF">GCM10010531_07510</name>
</gene>
<evidence type="ECO:0000256" key="1">
    <source>
        <dbReference type="SAM" id="SignalP"/>
    </source>
</evidence>
<sequence length="469" mass="48917">MPARFPRRFARWSTALLATVALLAPLDVVVAPPASAAVADSAVVIRGAQWFVRGGPGFVFGRSTDVQVMGDWDGDGDRTPGVFRDGIWHLKNSLTGGVADVSVAYGRAGDTPVVGNWDGIGGTGLGVVRGSVWHLRNSPTTGVGEISVAYGRAGDMKITGDWDGDGRTGIGVVRDRVWHLQNTPAGGVAAISFAYGVPSDIPVTGDWDGNGSTDIGVVRGRTWHLRTSPSGGPATTSFAYGVCGDAFISTASARVVAGVPTSLRGTEWTRLPTTQPVVALTFDAGGDAAGVASILGTLQRTGTPATFFLTGAWTEDNPDAARQIAASYPVGNHTATHPDLTTLTSAAIDAQVTGADQTVRAITGEDTRPWFRFPFGARDARTIDVVNCLGYGGVRWTVDTLGWQGTSGGRSVASVVDRVLAGLTPGEIVLMHVGSNPDDGSTLDAAALPRIIDELRNRGYGFVTLDQFR</sequence>
<dbReference type="Proteomes" id="UP001499924">
    <property type="component" value="Unassembled WGS sequence"/>
</dbReference>
<dbReference type="EMBL" id="BAAAVV010000002">
    <property type="protein sequence ID" value="GAA3158674.1"/>
    <property type="molecule type" value="Genomic_DNA"/>
</dbReference>
<keyword evidence="1" id="KW-0732">Signal</keyword>
<keyword evidence="4" id="KW-1185">Reference proteome</keyword>
<protein>
    <recommendedName>
        <fullName evidence="2">NodB homology domain-containing protein</fullName>
    </recommendedName>
</protein>
<feature type="chain" id="PRO_5046729103" description="NodB homology domain-containing protein" evidence="1">
    <location>
        <begin position="37"/>
        <end position="469"/>
    </location>
</feature>
<comment type="caution">
    <text evidence="3">The sequence shown here is derived from an EMBL/GenBank/DDBJ whole genome shotgun (WGS) entry which is preliminary data.</text>
</comment>
<feature type="domain" description="NodB homology" evidence="2">
    <location>
        <begin position="276"/>
        <end position="463"/>
    </location>
</feature>
<dbReference type="InterPro" id="IPR002509">
    <property type="entry name" value="NODB_dom"/>
</dbReference>
<dbReference type="InterPro" id="IPR050248">
    <property type="entry name" value="Polysacc_deacetylase_ArnD"/>
</dbReference>
<dbReference type="PANTHER" id="PTHR10587">
    <property type="entry name" value="GLYCOSYL TRANSFERASE-RELATED"/>
    <property type="match status" value="1"/>
</dbReference>
<dbReference type="Pfam" id="PF01522">
    <property type="entry name" value="Polysacc_deac_1"/>
    <property type="match status" value="1"/>
</dbReference>
<dbReference type="SUPFAM" id="SSF88713">
    <property type="entry name" value="Glycoside hydrolase/deacetylase"/>
    <property type="match status" value="1"/>
</dbReference>
<dbReference type="CDD" id="cd10917">
    <property type="entry name" value="CE4_NodB_like_6s_7s"/>
    <property type="match status" value="1"/>
</dbReference>
<organism evidence="3 4">
    <name type="scientific">Blastococcus jejuensis</name>
    <dbReference type="NCBI Taxonomy" id="351224"/>
    <lineage>
        <taxon>Bacteria</taxon>
        <taxon>Bacillati</taxon>
        <taxon>Actinomycetota</taxon>
        <taxon>Actinomycetes</taxon>
        <taxon>Geodermatophilales</taxon>
        <taxon>Geodermatophilaceae</taxon>
        <taxon>Blastococcus</taxon>
    </lineage>
</organism>
<dbReference type="InterPro" id="IPR011330">
    <property type="entry name" value="Glyco_hydro/deAcase_b/a-brl"/>
</dbReference>
<dbReference type="PROSITE" id="PS51677">
    <property type="entry name" value="NODB"/>
    <property type="match status" value="1"/>
</dbReference>
<dbReference type="RefSeq" id="WP_344687215.1">
    <property type="nucleotide sequence ID" value="NZ_BAAAVV010000002.1"/>
</dbReference>
<evidence type="ECO:0000313" key="4">
    <source>
        <dbReference type="Proteomes" id="UP001499924"/>
    </source>
</evidence>
<dbReference type="SUPFAM" id="SSF69318">
    <property type="entry name" value="Integrin alpha N-terminal domain"/>
    <property type="match status" value="1"/>
</dbReference>
<dbReference type="Gene3D" id="3.20.20.370">
    <property type="entry name" value="Glycoside hydrolase/deacetylase"/>
    <property type="match status" value="1"/>
</dbReference>
<accession>A0ABP6NVI8</accession>
<reference evidence="4" key="1">
    <citation type="journal article" date="2019" name="Int. J. Syst. Evol. Microbiol.">
        <title>The Global Catalogue of Microorganisms (GCM) 10K type strain sequencing project: providing services to taxonomists for standard genome sequencing and annotation.</title>
        <authorList>
            <consortium name="The Broad Institute Genomics Platform"/>
            <consortium name="The Broad Institute Genome Sequencing Center for Infectious Disease"/>
            <person name="Wu L."/>
            <person name="Ma J."/>
        </authorList>
    </citation>
    <scope>NUCLEOTIDE SEQUENCE [LARGE SCALE GENOMIC DNA]</scope>
    <source>
        <strain evidence="4">JCM 15614</strain>
    </source>
</reference>
<evidence type="ECO:0000259" key="2">
    <source>
        <dbReference type="PROSITE" id="PS51677"/>
    </source>
</evidence>
<feature type="signal peptide" evidence="1">
    <location>
        <begin position="1"/>
        <end position="36"/>
    </location>
</feature>
<name>A0ABP6NVI8_9ACTN</name>
<proteinExistence type="predicted"/>
<evidence type="ECO:0000313" key="3">
    <source>
        <dbReference type="EMBL" id="GAA3158674.1"/>
    </source>
</evidence>